<proteinExistence type="inferred from homology"/>
<keyword evidence="7" id="KW-1185">Reference proteome</keyword>
<keyword evidence="1 5" id="KW-0489">Methyltransferase</keyword>
<evidence type="ECO:0000256" key="4">
    <source>
        <dbReference type="ARBA" id="ARBA00038188"/>
    </source>
</evidence>
<comment type="similarity">
    <text evidence="4 5">Belongs to the class I-like SAM-binding methyltransferase superfamily. Erg6/SMT family.</text>
</comment>
<dbReference type="GO" id="GO:0032259">
    <property type="term" value="P:methylation"/>
    <property type="evidence" value="ECO:0007669"/>
    <property type="project" value="UniProtKB-KW"/>
</dbReference>
<dbReference type="InterPro" id="IPR050447">
    <property type="entry name" value="Erg6_SMT_methyltransf"/>
</dbReference>
<evidence type="ECO:0000256" key="5">
    <source>
        <dbReference type="PROSITE-ProRule" id="PRU01022"/>
    </source>
</evidence>
<dbReference type="InterPro" id="IPR013216">
    <property type="entry name" value="Methyltransf_11"/>
</dbReference>
<keyword evidence="2 5" id="KW-0808">Transferase</keyword>
<dbReference type="Pfam" id="PF08241">
    <property type="entry name" value="Methyltransf_11"/>
    <property type="match status" value="1"/>
</dbReference>
<dbReference type="Proteomes" id="UP000095287">
    <property type="component" value="Unplaced"/>
</dbReference>
<dbReference type="InterPro" id="IPR030384">
    <property type="entry name" value="MeTrfase_SMT"/>
</dbReference>
<dbReference type="PANTHER" id="PTHR44068">
    <property type="entry name" value="ZGC:194242"/>
    <property type="match status" value="1"/>
</dbReference>
<evidence type="ECO:0000256" key="2">
    <source>
        <dbReference type="ARBA" id="ARBA00022679"/>
    </source>
</evidence>
<reference evidence="8" key="1">
    <citation type="submission" date="2016-11" db="UniProtKB">
        <authorList>
            <consortium name="WormBaseParasite"/>
        </authorList>
    </citation>
    <scope>IDENTIFICATION</scope>
</reference>
<feature type="domain" description="SAM-dependent methyltransferase Erg6/SMT-type" evidence="6">
    <location>
        <begin position="137"/>
        <end position="420"/>
    </location>
</feature>
<dbReference type="PANTHER" id="PTHR44068:SF1">
    <property type="entry name" value="HYPOTHETICAL LOC100005854"/>
    <property type="match status" value="1"/>
</dbReference>
<evidence type="ECO:0000313" key="8">
    <source>
        <dbReference type="WBParaSite" id="L893_g15021.t1"/>
    </source>
</evidence>
<dbReference type="SUPFAM" id="SSF53335">
    <property type="entry name" value="S-adenosyl-L-methionine-dependent methyltransferases"/>
    <property type="match status" value="1"/>
</dbReference>
<evidence type="ECO:0000259" key="6">
    <source>
        <dbReference type="PROSITE" id="PS51685"/>
    </source>
</evidence>
<dbReference type="PROSITE" id="PS51685">
    <property type="entry name" value="SAM_MT_ERG6_SMT"/>
    <property type="match status" value="1"/>
</dbReference>
<accession>A0A1I7YCM8</accession>
<dbReference type="GO" id="GO:0003838">
    <property type="term" value="F:sterol 24-C-methyltransferase activity"/>
    <property type="evidence" value="ECO:0007669"/>
    <property type="project" value="TreeGrafter"/>
</dbReference>
<dbReference type="AlphaFoldDB" id="A0A1I7YCM8"/>
<dbReference type="CDD" id="cd02440">
    <property type="entry name" value="AdoMet_MTases"/>
    <property type="match status" value="1"/>
</dbReference>
<evidence type="ECO:0000256" key="1">
    <source>
        <dbReference type="ARBA" id="ARBA00022603"/>
    </source>
</evidence>
<dbReference type="Gene3D" id="3.40.50.150">
    <property type="entry name" value="Vaccinia Virus protein VP39"/>
    <property type="match status" value="1"/>
</dbReference>
<dbReference type="SMART" id="SM00828">
    <property type="entry name" value="PKS_MT"/>
    <property type="match status" value="1"/>
</dbReference>
<organism evidence="7 8">
    <name type="scientific">Steinernema glaseri</name>
    <dbReference type="NCBI Taxonomy" id="37863"/>
    <lineage>
        <taxon>Eukaryota</taxon>
        <taxon>Metazoa</taxon>
        <taxon>Ecdysozoa</taxon>
        <taxon>Nematoda</taxon>
        <taxon>Chromadorea</taxon>
        <taxon>Rhabditida</taxon>
        <taxon>Tylenchina</taxon>
        <taxon>Panagrolaimomorpha</taxon>
        <taxon>Strongyloidoidea</taxon>
        <taxon>Steinernematidae</taxon>
        <taxon>Steinernema</taxon>
    </lineage>
</organism>
<name>A0A1I7YCM8_9BILA</name>
<dbReference type="GO" id="GO:0005783">
    <property type="term" value="C:endoplasmic reticulum"/>
    <property type="evidence" value="ECO:0007669"/>
    <property type="project" value="TreeGrafter"/>
</dbReference>
<dbReference type="InterPro" id="IPR020803">
    <property type="entry name" value="MeTfrase_dom"/>
</dbReference>
<keyword evidence="3 5" id="KW-0949">S-adenosyl-L-methionine</keyword>
<evidence type="ECO:0000313" key="7">
    <source>
        <dbReference type="Proteomes" id="UP000095287"/>
    </source>
</evidence>
<dbReference type="InterPro" id="IPR029063">
    <property type="entry name" value="SAM-dependent_MTases_sf"/>
</dbReference>
<dbReference type="GO" id="GO:0016126">
    <property type="term" value="P:sterol biosynthetic process"/>
    <property type="evidence" value="ECO:0007669"/>
    <property type="project" value="TreeGrafter"/>
</dbReference>
<evidence type="ECO:0000256" key="3">
    <source>
        <dbReference type="ARBA" id="ARBA00022691"/>
    </source>
</evidence>
<protein>
    <submittedName>
        <fullName evidence="8">SAM_MT_ERG6_SMT domain-containing protein</fullName>
    </submittedName>
</protein>
<sequence length="423" mass="47800">MFGSAPAVLEELWSVSAYNGLWKCQNACHAWHVHPSIDTERDKVHCDLVPFSAFGAQPTFCGAHHFSGHTGHSVLLKVFQFVDTRLGERMSIDLTRNFFKLLVKFRRNDLVSFEKEHARLYAEARQQSDHSKVTAHYYSVMSTVIDEYFNGNFHFVPPKPNHRKLEDALMYLHRRIGECLKLSTGRSCVDIGCGIGGVIKDVSYTGATLTGVTIAPNEVEIGNEQLRDMGVYPRCSLVEADCHAMPFEEGSYDSAYAVYALKYFIDLRPALKEISRVLKEDGLFLVYDLMKTDHYDENNEEHRRIVEGLEYACGMPSLHSRSEMIESASLEGLELIEAVDLEKETGKPYYYCFSSNALFMWLISSKFVNYLVMAAQAARILPRGFHAFNKIFLAGTVSKIVKGGRLGILSGSEILLFRKVKKS</sequence>
<dbReference type="WBParaSite" id="L893_g15021.t1">
    <property type="protein sequence ID" value="L893_g15021.t1"/>
    <property type="gene ID" value="L893_g15021"/>
</dbReference>